<dbReference type="Proteomes" id="UP001431783">
    <property type="component" value="Unassembled WGS sequence"/>
</dbReference>
<protein>
    <submittedName>
        <fullName evidence="1">Uncharacterized protein</fullName>
    </submittedName>
</protein>
<keyword evidence="2" id="KW-1185">Reference proteome</keyword>
<reference evidence="1 2" key="1">
    <citation type="submission" date="2023-03" db="EMBL/GenBank/DDBJ databases">
        <title>Genome insight into feeding habits of ladybird beetles.</title>
        <authorList>
            <person name="Li H.-S."/>
            <person name="Huang Y.-H."/>
            <person name="Pang H."/>
        </authorList>
    </citation>
    <scope>NUCLEOTIDE SEQUENCE [LARGE SCALE GENOMIC DNA]</scope>
    <source>
        <strain evidence="1">SYSU_2023b</strain>
        <tissue evidence="1">Whole body</tissue>
    </source>
</reference>
<organism evidence="1 2">
    <name type="scientific">Henosepilachna vigintioctopunctata</name>
    <dbReference type="NCBI Taxonomy" id="420089"/>
    <lineage>
        <taxon>Eukaryota</taxon>
        <taxon>Metazoa</taxon>
        <taxon>Ecdysozoa</taxon>
        <taxon>Arthropoda</taxon>
        <taxon>Hexapoda</taxon>
        <taxon>Insecta</taxon>
        <taxon>Pterygota</taxon>
        <taxon>Neoptera</taxon>
        <taxon>Endopterygota</taxon>
        <taxon>Coleoptera</taxon>
        <taxon>Polyphaga</taxon>
        <taxon>Cucujiformia</taxon>
        <taxon>Coccinelloidea</taxon>
        <taxon>Coccinellidae</taxon>
        <taxon>Epilachninae</taxon>
        <taxon>Epilachnini</taxon>
        <taxon>Henosepilachna</taxon>
    </lineage>
</organism>
<evidence type="ECO:0000313" key="1">
    <source>
        <dbReference type="EMBL" id="KAK9886657.1"/>
    </source>
</evidence>
<gene>
    <name evidence="1" type="ORF">WA026_017577</name>
</gene>
<comment type="caution">
    <text evidence="1">The sequence shown here is derived from an EMBL/GenBank/DDBJ whole genome shotgun (WGS) entry which is preliminary data.</text>
</comment>
<evidence type="ECO:0000313" key="2">
    <source>
        <dbReference type="Proteomes" id="UP001431783"/>
    </source>
</evidence>
<accession>A0AAW1V1N0</accession>
<name>A0AAW1V1N0_9CUCU</name>
<sequence>MPYRGVTGSSLEYGKADWICPLAARKIALLIIRHRFGNSPRVGGLQWMPSD</sequence>
<dbReference type="AlphaFoldDB" id="A0AAW1V1N0"/>
<dbReference type="EMBL" id="JARQZJ010000101">
    <property type="protein sequence ID" value="KAK9886657.1"/>
    <property type="molecule type" value="Genomic_DNA"/>
</dbReference>
<proteinExistence type="predicted"/>
<feature type="non-terminal residue" evidence="1">
    <location>
        <position position="1"/>
    </location>
</feature>